<sequence>MRDSAANHIQLSESSRPPPINRLATICDDPLGLTCSMDVASRWGAARELLPHSSFELAALSVKEGNADAFLVAGAYPHLNAFIMDADLLVRDTFVMKIPALILACRANERSNEFGTLFHHPAVTPLLSELAVGWKEAVHAPSNSQACRELISAPGPALCITNSFA</sequence>
<dbReference type="EMBL" id="CP047650">
    <property type="protein sequence ID" value="QHJ01222.1"/>
    <property type="molecule type" value="Genomic_DNA"/>
</dbReference>
<evidence type="ECO:0000313" key="1">
    <source>
        <dbReference type="EMBL" id="QHJ01222.1"/>
    </source>
</evidence>
<evidence type="ECO:0000313" key="2">
    <source>
        <dbReference type="Proteomes" id="UP000464787"/>
    </source>
</evidence>
<name>A0A857JDE3_9BURK</name>
<dbReference type="KEGG" id="xyk:GT347_26470"/>
<proteinExistence type="predicted"/>
<dbReference type="AlphaFoldDB" id="A0A857JDE3"/>
<gene>
    <name evidence="1" type="ORF">GT347_26470</name>
</gene>
<organism evidence="1 2">
    <name type="scientific">Xylophilus rhododendri</name>
    <dbReference type="NCBI Taxonomy" id="2697032"/>
    <lineage>
        <taxon>Bacteria</taxon>
        <taxon>Pseudomonadati</taxon>
        <taxon>Pseudomonadota</taxon>
        <taxon>Betaproteobacteria</taxon>
        <taxon>Burkholderiales</taxon>
        <taxon>Xylophilus</taxon>
    </lineage>
</organism>
<dbReference type="RefSeq" id="WP_160555030.1">
    <property type="nucleotide sequence ID" value="NZ_CP047650.1"/>
</dbReference>
<reference evidence="1 2" key="1">
    <citation type="submission" date="2020-01" db="EMBL/GenBank/DDBJ databases">
        <title>Genome sequencing of strain KACC 21265.</title>
        <authorList>
            <person name="Heo J."/>
            <person name="Kim S.-J."/>
            <person name="Kim J.-S."/>
            <person name="Hong S.-B."/>
            <person name="Kwon S.-W."/>
        </authorList>
    </citation>
    <scope>NUCLEOTIDE SEQUENCE [LARGE SCALE GENOMIC DNA]</scope>
    <source>
        <strain evidence="1 2">KACC 21265</strain>
    </source>
</reference>
<evidence type="ECO:0008006" key="3">
    <source>
        <dbReference type="Google" id="ProtNLM"/>
    </source>
</evidence>
<keyword evidence="2" id="KW-1185">Reference proteome</keyword>
<dbReference type="Proteomes" id="UP000464787">
    <property type="component" value="Chromosome"/>
</dbReference>
<protein>
    <recommendedName>
        <fullName evidence="3">Prephenate dehydratase</fullName>
    </recommendedName>
</protein>
<accession>A0A857JDE3</accession>